<dbReference type="Gene3D" id="2.30.30.830">
    <property type="match status" value="1"/>
</dbReference>
<protein>
    <submittedName>
        <fullName evidence="1">Pilus assembly protein PilP</fullName>
    </submittedName>
</protein>
<dbReference type="PROSITE" id="PS51257">
    <property type="entry name" value="PROKAR_LIPOPROTEIN"/>
    <property type="match status" value="1"/>
</dbReference>
<organism evidence="1 2">
    <name type="scientific">Alkalimarinus alittae</name>
    <dbReference type="NCBI Taxonomy" id="2961619"/>
    <lineage>
        <taxon>Bacteria</taxon>
        <taxon>Pseudomonadati</taxon>
        <taxon>Pseudomonadota</taxon>
        <taxon>Gammaproteobacteria</taxon>
        <taxon>Alteromonadales</taxon>
        <taxon>Alteromonadaceae</taxon>
        <taxon>Alkalimarinus</taxon>
    </lineage>
</organism>
<gene>
    <name evidence="1" type="ORF">NKI27_16485</name>
</gene>
<dbReference type="Pfam" id="PF04351">
    <property type="entry name" value="PilP"/>
    <property type="match status" value="1"/>
</dbReference>
<dbReference type="PIRSF" id="PIRSF016481">
    <property type="entry name" value="Pilus_assembly_PilP"/>
    <property type="match status" value="1"/>
</dbReference>
<proteinExistence type="predicted"/>
<evidence type="ECO:0000313" key="2">
    <source>
        <dbReference type="Proteomes" id="UP001163739"/>
    </source>
</evidence>
<dbReference type="EMBL" id="CP100390">
    <property type="protein sequence ID" value="UZE95638.1"/>
    <property type="molecule type" value="Genomic_DNA"/>
</dbReference>
<sequence>MNIRNLLTILGVSFVISGCTGGDGFADLDQFMDETKAKPRGKVEPLPEFKAYQSFTYSAANRRDPFSRPIDVVLSSVVEEKTESNVKPNVDRPKELLETFGLGSLKMVGTLQRQEANTLWALISDNEGGIHRVKAGQYLGKNHGRIVAIEESQLELIEIVPNGRGGWLERPRSIALDDQ</sequence>
<dbReference type="Proteomes" id="UP001163739">
    <property type="component" value="Chromosome"/>
</dbReference>
<dbReference type="InterPro" id="IPR007446">
    <property type="entry name" value="PilP"/>
</dbReference>
<evidence type="ECO:0000313" key="1">
    <source>
        <dbReference type="EMBL" id="UZE95638.1"/>
    </source>
</evidence>
<name>A0ABY6N0L4_9ALTE</name>
<accession>A0ABY6N0L4</accession>
<reference evidence="1" key="1">
    <citation type="submission" date="2022-06" db="EMBL/GenBank/DDBJ databases">
        <title>Alkalimarinus sp. nov., isolated from gut of a Alitta virens.</title>
        <authorList>
            <person name="Yang A.I."/>
            <person name="Shin N.-R."/>
        </authorList>
    </citation>
    <scope>NUCLEOTIDE SEQUENCE</scope>
    <source>
        <strain evidence="1">A2M4</strain>
    </source>
</reference>
<keyword evidence="2" id="KW-1185">Reference proteome</keyword>
<dbReference type="RefSeq" id="WP_265047127.1">
    <property type="nucleotide sequence ID" value="NZ_CP100390.1"/>
</dbReference>